<dbReference type="Proteomes" id="UP000425411">
    <property type="component" value="Chromosome"/>
</dbReference>
<protein>
    <recommendedName>
        <fullName evidence="6">TVP38/TMEM64 family membrane protein</fullName>
    </recommendedName>
</protein>
<evidence type="ECO:0000256" key="5">
    <source>
        <dbReference type="ARBA" id="ARBA00023136"/>
    </source>
</evidence>
<comment type="subcellular location">
    <subcellularLocation>
        <location evidence="1 6">Cell membrane</location>
        <topology evidence="1 6">Multi-pass membrane protein</topology>
    </subcellularLocation>
</comment>
<reference evidence="8 9" key="1">
    <citation type="submission" date="2019-11" db="EMBL/GenBank/DDBJ databases">
        <title>FDA dAtabase for Regulatory Grade micrObial Sequences (FDA-ARGOS): Supporting development and validation of Infectious Disease Dx tests.</title>
        <authorList>
            <person name="Turner S."/>
            <person name="Byrd R."/>
            <person name="Tallon L."/>
            <person name="Sadzewicz L."/>
            <person name="Vavikolanu K."/>
            <person name="Mehta A."/>
            <person name="Aluvathingal J."/>
            <person name="Nadendla S."/>
            <person name="Myers T."/>
            <person name="Yan Y."/>
            <person name="Sichtig H."/>
        </authorList>
    </citation>
    <scope>NUCLEOTIDE SEQUENCE [LARGE SCALE GENOMIC DNA]</scope>
    <source>
        <strain evidence="8 9">FDAARGOS_741</strain>
    </source>
</reference>
<dbReference type="PANTHER" id="PTHR12677">
    <property type="entry name" value="GOLGI APPARATUS MEMBRANE PROTEIN TVP38-RELATED"/>
    <property type="match status" value="1"/>
</dbReference>
<evidence type="ECO:0000313" key="9">
    <source>
        <dbReference type="Proteomes" id="UP000425411"/>
    </source>
</evidence>
<keyword evidence="3 6" id="KW-0812">Transmembrane</keyword>
<keyword evidence="9" id="KW-1185">Reference proteome</keyword>
<dbReference type="AlphaFoldDB" id="A0AAP9HCU1"/>
<evidence type="ECO:0000259" key="7">
    <source>
        <dbReference type="Pfam" id="PF09335"/>
    </source>
</evidence>
<dbReference type="RefSeq" id="WP_004633296.1">
    <property type="nucleotide sequence ID" value="NZ_CAXSSU010000001.1"/>
</dbReference>
<feature type="transmembrane region" description="Helical" evidence="6">
    <location>
        <begin position="129"/>
        <end position="147"/>
    </location>
</feature>
<dbReference type="PANTHER" id="PTHR12677:SF59">
    <property type="entry name" value="GOLGI APPARATUS MEMBRANE PROTEIN TVP38-RELATED"/>
    <property type="match status" value="1"/>
</dbReference>
<evidence type="ECO:0000256" key="1">
    <source>
        <dbReference type="ARBA" id="ARBA00004651"/>
    </source>
</evidence>
<evidence type="ECO:0000256" key="3">
    <source>
        <dbReference type="ARBA" id="ARBA00022692"/>
    </source>
</evidence>
<gene>
    <name evidence="8" type="ORF">FOC49_03015</name>
</gene>
<dbReference type="InterPro" id="IPR015414">
    <property type="entry name" value="TMEM64"/>
</dbReference>
<feature type="domain" description="VTT" evidence="7">
    <location>
        <begin position="28"/>
        <end position="149"/>
    </location>
</feature>
<evidence type="ECO:0000256" key="4">
    <source>
        <dbReference type="ARBA" id="ARBA00022989"/>
    </source>
</evidence>
<keyword evidence="5 6" id="KW-0472">Membrane</keyword>
<sequence>MTEFIQSFGVVAPIVYVLMFAILPVFFFPVPILAVAGGLAFGFVEGSLLTFLGASINCYIMFVISRRFGRDWVRNYLARKMKPEQHARIFGVSDEKLMMSLVILRLIPLVPYNMINYGYGLTNISLTKYMIASVLGIVPGTIVFLNFGATSSNVFSKEFLIASLLVILLTVGSIYLSKLVEKREQQKKSQEQE</sequence>
<organism evidence="8 9">
    <name type="scientific">Gemella morbillorum</name>
    <dbReference type="NCBI Taxonomy" id="29391"/>
    <lineage>
        <taxon>Bacteria</taxon>
        <taxon>Bacillati</taxon>
        <taxon>Bacillota</taxon>
        <taxon>Bacilli</taxon>
        <taxon>Bacillales</taxon>
        <taxon>Gemellaceae</taxon>
        <taxon>Gemella</taxon>
    </lineage>
</organism>
<keyword evidence="2 6" id="KW-1003">Cell membrane</keyword>
<evidence type="ECO:0000313" key="8">
    <source>
        <dbReference type="EMBL" id="QGS08927.1"/>
    </source>
</evidence>
<accession>A0AAP9HCU1</accession>
<dbReference type="InterPro" id="IPR032816">
    <property type="entry name" value="VTT_dom"/>
</dbReference>
<keyword evidence="4 6" id="KW-1133">Transmembrane helix</keyword>
<dbReference type="GO" id="GO:0005886">
    <property type="term" value="C:plasma membrane"/>
    <property type="evidence" value="ECO:0007669"/>
    <property type="project" value="UniProtKB-SubCell"/>
</dbReference>
<comment type="caution">
    <text evidence="6">Lacks conserved residue(s) required for the propagation of feature annotation.</text>
</comment>
<comment type="similarity">
    <text evidence="6">Belongs to the TVP38/TMEM64 family.</text>
</comment>
<dbReference type="Pfam" id="PF09335">
    <property type="entry name" value="VTT_dom"/>
    <property type="match status" value="1"/>
</dbReference>
<dbReference type="EMBL" id="CP046314">
    <property type="protein sequence ID" value="QGS08927.1"/>
    <property type="molecule type" value="Genomic_DNA"/>
</dbReference>
<feature type="transmembrane region" description="Helical" evidence="6">
    <location>
        <begin position="39"/>
        <end position="64"/>
    </location>
</feature>
<name>A0AAP9HCU1_9BACL</name>
<evidence type="ECO:0000256" key="2">
    <source>
        <dbReference type="ARBA" id="ARBA00022475"/>
    </source>
</evidence>
<feature type="transmembrane region" description="Helical" evidence="6">
    <location>
        <begin position="159"/>
        <end position="180"/>
    </location>
</feature>
<evidence type="ECO:0000256" key="6">
    <source>
        <dbReference type="RuleBase" id="RU366058"/>
    </source>
</evidence>
<feature type="transmembrane region" description="Helical" evidence="6">
    <location>
        <begin position="7"/>
        <end position="27"/>
    </location>
</feature>
<proteinExistence type="inferred from homology"/>